<dbReference type="InterPro" id="IPR036280">
    <property type="entry name" value="Multihaem_cyt_sf"/>
</dbReference>
<feature type="binding site" description="axial binding residue" evidence="3">
    <location>
        <position position="252"/>
    </location>
    <ligand>
        <name>heme c</name>
        <dbReference type="ChEBI" id="CHEBI:61717"/>
        <label>6</label>
    </ligand>
    <ligandPart>
        <name>Fe</name>
        <dbReference type="ChEBI" id="CHEBI:18248"/>
    </ligandPart>
</feature>
<keyword evidence="4" id="KW-0472">Membrane</keyword>
<dbReference type="GO" id="GO:0046872">
    <property type="term" value="F:metal ion binding"/>
    <property type="evidence" value="ECO:0007669"/>
    <property type="project" value="UniProtKB-UniRule"/>
</dbReference>
<feature type="binding site" description="covalent" evidence="2">
    <location>
        <position position="132"/>
    </location>
    <ligand>
        <name>heme c</name>
        <dbReference type="ChEBI" id="CHEBI:61717"/>
        <label>1</label>
    </ligand>
</feature>
<feature type="binding site" description="axial binding residue" evidence="3">
    <location>
        <position position="311"/>
    </location>
    <ligand>
        <name>heme c</name>
        <dbReference type="ChEBI" id="CHEBI:61717"/>
        <label>6</label>
    </ligand>
    <ligandPart>
        <name>Fe</name>
        <dbReference type="ChEBI" id="CHEBI:18248"/>
    </ligandPart>
</feature>
<feature type="binding site" description="covalent" evidence="2">
    <location>
        <position position="307"/>
    </location>
    <ligand>
        <name>heme c</name>
        <dbReference type="ChEBI" id="CHEBI:61717"/>
        <label>1</label>
    </ligand>
</feature>
<comment type="catalytic activity">
    <reaction evidence="1">
        <text>hydroxylamine + 4 Fe(III)-[cytochrome c] + H2O = 4 Fe(II)-[cytochrome c] + nitrite + 5 H(+)</text>
        <dbReference type="Rhea" id="RHEA:45032"/>
        <dbReference type="Rhea" id="RHEA-COMP:10350"/>
        <dbReference type="Rhea" id="RHEA-COMP:14399"/>
        <dbReference type="ChEBI" id="CHEBI:15377"/>
        <dbReference type="ChEBI" id="CHEBI:15378"/>
        <dbReference type="ChEBI" id="CHEBI:15429"/>
        <dbReference type="ChEBI" id="CHEBI:16301"/>
        <dbReference type="ChEBI" id="CHEBI:29033"/>
        <dbReference type="ChEBI" id="CHEBI:29034"/>
    </reaction>
</comment>
<feature type="binding site" description="covalent" evidence="2">
    <location>
        <position position="198"/>
    </location>
    <ligand>
        <name>heme c</name>
        <dbReference type="ChEBI" id="CHEBI:61717"/>
        <label>1</label>
    </ligand>
</feature>
<dbReference type="Gene3D" id="1.20.850.10">
    <property type="entry name" value="Hydroxylamine Oxidoreductase, Chain A, domain 2"/>
    <property type="match status" value="1"/>
</dbReference>
<feature type="binding site" description="covalent" evidence="2">
    <location>
        <position position="195"/>
    </location>
    <ligand>
        <name>heme c</name>
        <dbReference type="ChEBI" id="CHEBI:61717"/>
        <label>1</label>
    </ligand>
</feature>
<evidence type="ECO:0000256" key="2">
    <source>
        <dbReference type="PIRSR" id="PIRSR000242-1"/>
    </source>
</evidence>
<evidence type="ECO:0000256" key="3">
    <source>
        <dbReference type="PIRSR" id="PIRSR000242-2"/>
    </source>
</evidence>
<dbReference type="InterPro" id="IPR012138">
    <property type="entry name" value="HAO"/>
</dbReference>
<evidence type="ECO:0000313" key="6">
    <source>
        <dbReference type="Proteomes" id="UP000321199"/>
    </source>
</evidence>
<feature type="binding site" description="axial binding residue" evidence="3">
    <location>
        <position position="199"/>
    </location>
    <ligand>
        <name>heme c</name>
        <dbReference type="ChEBI" id="CHEBI:61717"/>
        <label>2</label>
    </ligand>
    <ligandPart>
        <name>Fe</name>
        <dbReference type="ChEBI" id="CHEBI:18248"/>
    </ligandPart>
</feature>
<gene>
    <name evidence="5" type="ORF">FOZ74_14370</name>
</gene>
<dbReference type="Proteomes" id="UP000321199">
    <property type="component" value="Chromosome"/>
</dbReference>
<dbReference type="GO" id="GO:0047991">
    <property type="term" value="F:hydroxylamine oxidase activity"/>
    <property type="evidence" value="ECO:0007669"/>
    <property type="project" value="UniProtKB-UniRule"/>
</dbReference>
<keyword evidence="4" id="KW-1133">Transmembrane helix</keyword>
<feature type="binding site" description="axial binding residue" evidence="3">
    <location>
        <position position="281"/>
    </location>
    <ligand>
        <name>heme c</name>
        <dbReference type="ChEBI" id="CHEBI:61717"/>
        <label>4</label>
    </ligand>
    <ligandPart>
        <name>Fe</name>
        <dbReference type="ChEBI" id="CHEBI:18248"/>
    </ligandPart>
</feature>
<keyword evidence="1 3" id="KW-0479">Metal-binding</keyword>
<dbReference type="Pfam" id="PF13447">
    <property type="entry name" value="Multi-haem_cyto"/>
    <property type="match status" value="1"/>
</dbReference>
<dbReference type="AlphaFoldDB" id="A0A5B8RX05"/>
<feature type="transmembrane region" description="Helical" evidence="4">
    <location>
        <begin position="578"/>
        <end position="597"/>
    </location>
</feature>
<feature type="binding site" description="covalent" evidence="2">
    <location>
        <position position="220"/>
    </location>
    <ligand>
        <name>heme c</name>
        <dbReference type="ChEBI" id="CHEBI:61717"/>
        <label>1</label>
    </ligand>
</feature>
<dbReference type="OrthoDB" id="9814800at2"/>
<organism evidence="5 6">
    <name type="scientific">Comamonas flocculans</name>
    <dbReference type="NCBI Taxonomy" id="2597701"/>
    <lineage>
        <taxon>Bacteria</taxon>
        <taxon>Pseudomonadati</taxon>
        <taxon>Pseudomonadota</taxon>
        <taxon>Betaproteobacteria</taxon>
        <taxon>Burkholderiales</taxon>
        <taxon>Comamonadaceae</taxon>
        <taxon>Comamonas</taxon>
    </lineage>
</organism>
<keyword evidence="4" id="KW-0812">Transmembrane</keyword>
<keyword evidence="1 3" id="KW-0408">Iron</keyword>
<dbReference type="FunFam" id="1.10.780.10:FF:000001">
    <property type="entry name" value="Hydroxylamine oxidoreductase"/>
    <property type="match status" value="1"/>
</dbReference>
<feature type="binding site" description="covalent" evidence="2">
    <location>
        <position position="129"/>
    </location>
    <ligand>
        <name>heme c</name>
        <dbReference type="ChEBI" id="CHEBI:61717"/>
        <label>1</label>
    </ligand>
</feature>
<feature type="binding site" description="covalent" evidence="2">
    <location>
        <position position="280"/>
    </location>
    <ligand>
        <name>heme c</name>
        <dbReference type="ChEBI" id="CHEBI:61717"/>
        <label>1</label>
    </ligand>
</feature>
<dbReference type="Gene3D" id="1.10.780.10">
    <property type="entry name" value="Hydroxylamine Oxidoreductase, Chain A, domain 1"/>
    <property type="match status" value="1"/>
</dbReference>
<comment type="function">
    <text evidence="1">Catalyzes the oxidation of hydroxylamine to nitrite. The electrons released in the reaction are partitioned to ammonium monooxygenase and to the respiratory chain. The immediate acceptor of electrons from HAO is cytochrome c-554.</text>
</comment>
<protein>
    <recommendedName>
        <fullName evidence="1">Hydroxylamine oxidoreductase</fullName>
        <shortName evidence="1">HAO</shortName>
        <ecNumber evidence="1">1.7.2.6</ecNumber>
    </recommendedName>
</protein>
<evidence type="ECO:0000256" key="4">
    <source>
        <dbReference type="SAM" id="Phobius"/>
    </source>
</evidence>
<name>A0A5B8RX05_9BURK</name>
<feature type="binding site" description="covalent" evidence="2">
    <location>
        <position position="310"/>
    </location>
    <ligand>
        <name>heme c</name>
        <dbReference type="ChEBI" id="CHEBI:61717"/>
        <label>1</label>
    </ligand>
</feature>
<feature type="binding site" description="axial binding residue" evidence="3">
    <location>
        <position position="133"/>
    </location>
    <ligand>
        <name>heme c</name>
        <dbReference type="ChEBI" id="CHEBI:61717"/>
        <label>1</label>
    </ligand>
    <ligandPart>
        <name>Fe</name>
        <dbReference type="ChEBI" id="CHEBI:18248"/>
    </ligandPart>
</feature>
<proteinExistence type="predicted"/>
<reference evidence="5 6" key="1">
    <citation type="submission" date="2019-07" db="EMBL/GenBank/DDBJ databases">
        <title>Complete genome sequence of Comamonas sp. NLF 7-7 isolated from livestock.</title>
        <authorList>
            <person name="Kim D.H."/>
            <person name="Kim J.G."/>
        </authorList>
    </citation>
    <scope>NUCLEOTIDE SEQUENCE [LARGE SCALE GENOMIC DNA]</scope>
    <source>
        <strain evidence="5 6">NLF 7-7</strain>
    </source>
</reference>
<comment type="cofactor">
    <cofactor evidence="1">
        <name>heme c</name>
        <dbReference type="ChEBI" id="CHEBI:61717"/>
    </cofactor>
    <text evidence="1">Binds 8 heme c groups per subunit. One of them, heme-4, is an atypical heme c (unusual heme c binding motif CXXXXCH) and is called P460. Catalysis takes place at heme-4/P460. The other c-type hemes mediate electron transfer to the external electron acceptor, which is a cytochrome c-type protein.</text>
</comment>
<feature type="binding site" description="covalent" evidence="2">
    <location>
        <position position="361"/>
    </location>
    <ligand>
        <name>heme c</name>
        <dbReference type="ChEBI" id="CHEBI:61717"/>
        <label>1</label>
    </ligand>
</feature>
<feature type="binding site" description="covalent" evidence="2">
    <location>
        <position position="410"/>
    </location>
    <ligand>
        <name>heme c</name>
        <dbReference type="ChEBI" id="CHEBI:61717"/>
        <label>1</label>
    </ligand>
</feature>
<feature type="binding site" description="axial binding residue" evidence="3">
    <location>
        <position position="411"/>
    </location>
    <ligand>
        <name>heme c</name>
        <dbReference type="ChEBI" id="CHEBI:61717"/>
        <label>8</label>
    </ligand>
    <ligandPart>
        <name>Fe</name>
        <dbReference type="ChEBI" id="CHEBI:18248"/>
    </ligandPart>
</feature>
<feature type="binding site" description="axial binding residue" evidence="3">
    <location>
        <position position="209"/>
    </location>
    <ligand>
        <name>heme c</name>
        <dbReference type="ChEBI" id="CHEBI:61717"/>
        <label>1</label>
    </ligand>
    <ligandPart>
        <name>Fe</name>
        <dbReference type="ChEBI" id="CHEBI:18248"/>
    </ligandPart>
</feature>
<evidence type="ECO:0000256" key="1">
    <source>
        <dbReference type="PIRNR" id="PIRNR000242"/>
    </source>
</evidence>
<feature type="binding site" description="axial binding residue" evidence="3">
    <location>
        <position position="327"/>
    </location>
    <ligand>
        <name>heme c</name>
        <dbReference type="ChEBI" id="CHEBI:61717"/>
        <label>8</label>
    </ligand>
    <ligandPart>
        <name>Fe</name>
        <dbReference type="ChEBI" id="CHEBI:18248"/>
    </ligandPart>
</feature>
<dbReference type="EC" id="1.7.2.6" evidence="1"/>
<sequence>MAPWRRTRLVLAARRQMTMMGRGPICQEGIMWSRLLSFVVLAFCLMAAHLPASATIWDSVPDEQLKALELSRDATPKELFDSLSKRYRAELTKGKHAKFWEPIPMDMYLAPTLFYKAPDLDMQVTREQCASCHESVTHGWVASWEKSVHANLDKIRALPADDVRAYKKDIITEVEANLHSQGLLEQGAQLKDVGCADCHLGIGAKAGNHKDLHLPDRTVCGSCHLRQFAEAESERDTLTWPQKQWDKGHPSHTVDYMANVETATWAALQQREVAASCTMCHTNQTKCDNCHTRHEFSTVEARKPEACATCHNGVDHNEFEQFMLSKHGTKYQTRGDSWDWNARLADQNTKGGFTGPTCQGCHFEFNGQFTHNTVRKVRWGFLPFQNIADNLDDPWFQDRKTAWIGTCSQCHSPRFAETYLTMMDNGIKEGTKLVEETRKVVQKLYDDKLLVGQKTNRPALPAPEQDEPGGFFSLFFAQKNQTTLVDRTFAEMWEQHVARYMKGLEHVNPGGWTYSHGWSDLIKDQAIINEQDTLLREKAQLEQRVQKLEGKAGASAKLSSLDNRKPQNLLVSLGADPLYAGGTLAFLGGGLLLGGLAGRRRNRRGDTGDTPQ</sequence>
<feature type="binding site" description="covalent" evidence="2">
    <location>
        <position position="223"/>
    </location>
    <ligand>
        <name>heme c</name>
        <dbReference type="ChEBI" id="CHEBI:61717"/>
        <label>1</label>
    </ligand>
</feature>
<feature type="binding site" description="covalent" evidence="2">
    <location>
        <position position="358"/>
    </location>
    <ligand>
        <name>heme c</name>
        <dbReference type="ChEBI" id="CHEBI:61717"/>
        <label>1</label>
    </ligand>
</feature>
<feature type="binding site" description="covalent" evidence="2">
    <location>
        <position position="407"/>
    </location>
    <ligand>
        <name>heme c</name>
        <dbReference type="ChEBI" id="CHEBI:61717"/>
        <label>1</label>
    </ligand>
</feature>
<feature type="binding site" description="covalent" evidence="2">
    <location>
        <position position="287"/>
    </location>
    <ligand>
        <name>heme c</name>
        <dbReference type="ChEBI" id="CHEBI:61717"/>
        <label>1</label>
    </ligand>
</feature>
<feature type="binding site" description="axial binding residue" evidence="3">
    <location>
        <position position="371"/>
    </location>
    <ligand>
        <name>heme c</name>
        <dbReference type="ChEBI" id="CHEBI:61717"/>
        <label>5</label>
    </ligand>
    <ligandPart>
        <name>Fe</name>
        <dbReference type="ChEBI" id="CHEBI:18248"/>
    </ligandPart>
</feature>
<feature type="binding site" description="axial binding residue" evidence="3">
    <location>
        <position position="294"/>
    </location>
    <ligand>
        <name>heme c</name>
        <dbReference type="ChEBI" id="CHEBI:61717"/>
        <label>2</label>
    </ligand>
    <ligandPart>
        <name>Fe</name>
        <dbReference type="ChEBI" id="CHEBI:18248"/>
    </ligandPart>
</feature>
<keyword evidence="1 2" id="KW-0349">Heme</keyword>
<keyword evidence="1" id="KW-0560">Oxidoreductase</keyword>
<accession>A0A5B8RX05</accession>
<dbReference type="SUPFAM" id="SSF48695">
    <property type="entry name" value="Multiheme cytochromes"/>
    <property type="match status" value="1"/>
</dbReference>
<dbReference type="EMBL" id="CP042344">
    <property type="protein sequence ID" value="QEA14116.1"/>
    <property type="molecule type" value="Genomic_DNA"/>
</dbReference>
<feature type="binding site" description="axial binding residue" evidence="3">
    <location>
        <position position="291"/>
    </location>
    <ligand>
        <name>heme c</name>
        <dbReference type="ChEBI" id="CHEBI:61717"/>
        <label>5</label>
    </ligand>
    <ligandPart>
        <name>Fe</name>
        <dbReference type="ChEBI" id="CHEBI:18248"/>
    </ligandPart>
</feature>
<feature type="binding site" description="axial binding residue" evidence="3">
    <location>
        <position position="506"/>
    </location>
    <ligand>
        <name>heme c</name>
        <dbReference type="ChEBI" id="CHEBI:61717"/>
        <label>7</label>
    </ligand>
    <ligandPart>
        <name>Fe</name>
        <dbReference type="ChEBI" id="CHEBI:18248"/>
    </ligandPart>
</feature>
<feature type="binding site" description="axial binding residue" evidence="3">
    <location>
        <position position="224"/>
    </location>
    <ligand>
        <name>heme c</name>
        <dbReference type="ChEBI" id="CHEBI:61717"/>
        <label>3</label>
    </ligand>
    <ligandPart>
        <name>Fe</name>
        <dbReference type="ChEBI" id="CHEBI:18248"/>
    </ligandPart>
</feature>
<feature type="binding site" description="covalent" evidence="2">
    <location>
        <position position="290"/>
    </location>
    <ligand>
        <name>heme c</name>
        <dbReference type="ChEBI" id="CHEBI:61717"/>
        <label>1</label>
    </ligand>
</feature>
<keyword evidence="6" id="KW-1185">Reference proteome</keyword>
<comment type="catalytic activity">
    <reaction evidence="1">
        <text>hydroxylamine + 3 Fe(III)-[cytochrome c] = nitric oxide + 3 Fe(II)-[cytochrome c] + 3 H(+)</text>
        <dbReference type="Rhea" id="RHEA:45036"/>
        <dbReference type="Rhea" id="RHEA-COMP:10350"/>
        <dbReference type="Rhea" id="RHEA-COMP:14399"/>
        <dbReference type="ChEBI" id="CHEBI:15378"/>
        <dbReference type="ChEBI" id="CHEBI:15429"/>
        <dbReference type="ChEBI" id="CHEBI:16480"/>
        <dbReference type="ChEBI" id="CHEBI:29033"/>
        <dbReference type="ChEBI" id="CHEBI:29034"/>
    </reaction>
</comment>
<dbReference type="KEGG" id="cof:FOZ74_14370"/>
<evidence type="ECO:0000313" key="5">
    <source>
        <dbReference type="EMBL" id="QEA14116.1"/>
    </source>
</evidence>
<feature type="binding site" description="axial binding residue" evidence="3">
    <location>
        <position position="149"/>
    </location>
    <ligand>
        <name>heme c</name>
        <dbReference type="ChEBI" id="CHEBI:61717"/>
        <label>3</label>
    </ligand>
    <ligandPart>
        <name>Fe</name>
        <dbReference type="ChEBI" id="CHEBI:18248"/>
    </ligandPart>
</feature>
<comment type="subunit">
    <text evidence="1">Homotrimer.</text>
</comment>
<dbReference type="GO" id="GO:0019331">
    <property type="term" value="P:anaerobic respiration, using ammonium as electron donor"/>
    <property type="evidence" value="ECO:0007669"/>
    <property type="project" value="UniProtKB-UniRule"/>
</dbReference>
<feature type="binding site" description="covalent" evidence="2">
    <location>
        <position position="277"/>
    </location>
    <ligand>
        <name>heme c</name>
        <dbReference type="ChEBI" id="CHEBI:61717"/>
        <label>1</label>
    </ligand>
</feature>
<feature type="binding site" description="axial binding residue" evidence="3">
    <location>
        <position position="362"/>
    </location>
    <ligand>
        <name>heme c</name>
        <dbReference type="ChEBI" id="CHEBI:61717"/>
        <label>7</label>
    </ligand>
    <ligandPart>
        <name>Fe</name>
        <dbReference type="ChEBI" id="CHEBI:18248"/>
    </ligandPart>
</feature>
<dbReference type="PIRSF" id="PIRSF000242">
    <property type="entry name" value="HAO"/>
    <property type="match status" value="1"/>
</dbReference>